<gene>
    <name evidence="2" type="ORF">V757_10660</name>
</gene>
<keyword evidence="3" id="KW-1185">Reference proteome</keyword>
<accession>V8FUY7</accession>
<evidence type="ECO:0000313" key="2">
    <source>
        <dbReference type="EMBL" id="ETD67950.1"/>
    </source>
</evidence>
<protein>
    <submittedName>
        <fullName evidence="2">Membrane protein</fullName>
    </submittedName>
</protein>
<reference evidence="2 3" key="1">
    <citation type="submission" date="2013-11" db="EMBL/GenBank/DDBJ databases">
        <title>Genomic analysis of Pelistega sp. HM-7.</title>
        <authorList>
            <person name="Kumbhare S.V."/>
            <person name="Shetty S.A."/>
            <person name="Sharma O."/>
            <person name="Dhotre D.P."/>
        </authorList>
    </citation>
    <scope>NUCLEOTIDE SEQUENCE [LARGE SCALE GENOMIC DNA]</scope>
    <source>
        <strain evidence="2 3">HM-7</strain>
    </source>
</reference>
<evidence type="ECO:0000313" key="3">
    <source>
        <dbReference type="Proteomes" id="UP000018766"/>
    </source>
</evidence>
<dbReference type="AlphaFoldDB" id="V8FUY7"/>
<evidence type="ECO:0000256" key="1">
    <source>
        <dbReference type="SAM" id="Phobius"/>
    </source>
</evidence>
<proteinExistence type="predicted"/>
<comment type="caution">
    <text evidence="2">The sequence shown here is derived from an EMBL/GenBank/DDBJ whole genome shotgun (WGS) entry which is preliminary data.</text>
</comment>
<organism evidence="2 3">
    <name type="scientific">Pelistega indica</name>
    <dbReference type="NCBI Taxonomy" id="1414851"/>
    <lineage>
        <taxon>Bacteria</taxon>
        <taxon>Pseudomonadati</taxon>
        <taxon>Pseudomonadota</taxon>
        <taxon>Betaproteobacteria</taxon>
        <taxon>Burkholderiales</taxon>
        <taxon>Alcaligenaceae</taxon>
        <taxon>Pelistega</taxon>
    </lineage>
</organism>
<feature type="transmembrane region" description="Helical" evidence="1">
    <location>
        <begin position="29"/>
        <end position="53"/>
    </location>
</feature>
<sequence>MKSELLHLICSYKQICLDYQRIISKMLNLLSIALFLLLACMLCTVFALLFIFMHQIKRINDVMQHPYLQTLPWHRLTLGNKTGILLDYFFRLFFPNAKKGIRGNANQLLAHVNPSEVPTSVKLPILALWGSCFLGILMMIILWVLILFIYNKN</sequence>
<name>V8FUY7_9BURK</name>
<keyword evidence="1" id="KW-1133">Transmembrane helix</keyword>
<dbReference type="Proteomes" id="UP000018766">
    <property type="component" value="Unassembled WGS sequence"/>
</dbReference>
<feature type="transmembrane region" description="Helical" evidence="1">
    <location>
        <begin position="126"/>
        <end position="150"/>
    </location>
</feature>
<keyword evidence="1" id="KW-0472">Membrane</keyword>
<dbReference type="EMBL" id="AYSV01000112">
    <property type="protein sequence ID" value="ETD67950.1"/>
    <property type="molecule type" value="Genomic_DNA"/>
</dbReference>
<keyword evidence="1" id="KW-0812">Transmembrane</keyword>